<dbReference type="AlphaFoldDB" id="A0A4Y2M9D5"/>
<accession>A0A4Y2M9D5</accession>
<dbReference type="EMBL" id="BGPR01006965">
    <property type="protein sequence ID" value="GBN23192.1"/>
    <property type="molecule type" value="Genomic_DNA"/>
</dbReference>
<dbReference type="Proteomes" id="UP000499080">
    <property type="component" value="Unassembled WGS sequence"/>
</dbReference>
<reference evidence="1 2" key="1">
    <citation type="journal article" date="2019" name="Sci. Rep.">
        <title>Orb-weaving spider Araneus ventricosus genome elucidates the spidroin gene catalogue.</title>
        <authorList>
            <person name="Kono N."/>
            <person name="Nakamura H."/>
            <person name="Ohtoshi R."/>
            <person name="Moran D.A.P."/>
            <person name="Shinohara A."/>
            <person name="Yoshida Y."/>
            <person name="Fujiwara M."/>
            <person name="Mori M."/>
            <person name="Tomita M."/>
            <person name="Arakawa K."/>
        </authorList>
    </citation>
    <scope>NUCLEOTIDE SEQUENCE [LARGE SCALE GENOMIC DNA]</scope>
</reference>
<protein>
    <submittedName>
        <fullName evidence="1">Uncharacterized protein</fullName>
    </submittedName>
</protein>
<organism evidence="1 2">
    <name type="scientific">Araneus ventricosus</name>
    <name type="common">Orbweaver spider</name>
    <name type="synonym">Epeira ventricosa</name>
    <dbReference type="NCBI Taxonomy" id="182803"/>
    <lineage>
        <taxon>Eukaryota</taxon>
        <taxon>Metazoa</taxon>
        <taxon>Ecdysozoa</taxon>
        <taxon>Arthropoda</taxon>
        <taxon>Chelicerata</taxon>
        <taxon>Arachnida</taxon>
        <taxon>Araneae</taxon>
        <taxon>Araneomorphae</taxon>
        <taxon>Entelegynae</taxon>
        <taxon>Araneoidea</taxon>
        <taxon>Araneidae</taxon>
        <taxon>Araneus</taxon>
    </lineage>
</organism>
<gene>
    <name evidence="1" type="ORF">AVEN_41287_1</name>
</gene>
<comment type="caution">
    <text evidence="1">The sequence shown here is derived from an EMBL/GenBank/DDBJ whole genome shotgun (WGS) entry which is preliminary data.</text>
</comment>
<keyword evidence="2" id="KW-1185">Reference proteome</keyword>
<evidence type="ECO:0000313" key="2">
    <source>
        <dbReference type="Proteomes" id="UP000499080"/>
    </source>
</evidence>
<sequence>MQRQSGSSLPNSDLRIWNFPNKDKVIKARLNLTETLYSRNHLVFFTRFKETRQVAIRSRILQTAQSEQLAYKFRRIDESLPGLSWNHDSLATVRRVSCSVLSL</sequence>
<name>A0A4Y2M9D5_ARAVE</name>
<proteinExistence type="predicted"/>
<evidence type="ECO:0000313" key="1">
    <source>
        <dbReference type="EMBL" id="GBN23192.1"/>
    </source>
</evidence>